<proteinExistence type="inferred from homology"/>
<dbReference type="AlphaFoldDB" id="A0A0M3QF12"/>
<dbReference type="PANTHER" id="PTHR34308:SF1">
    <property type="entry name" value="COBALAMIN BIOSYNTHESIS PROTEIN CBIB"/>
    <property type="match status" value="1"/>
</dbReference>
<dbReference type="Proteomes" id="UP000057158">
    <property type="component" value="Chromosome"/>
</dbReference>
<dbReference type="OrthoDB" id="9811967at2"/>
<evidence type="ECO:0000256" key="8">
    <source>
        <dbReference type="ARBA" id="ARBA00023136"/>
    </source>
</evidence>
<name>A0A0M3QF12_9BACT</name>
<sequence length="318" mass="34100">MIFWLVPAAFALDLLLGDPRSLPHPVVWIGRLIRRLEAALEERPKNRRLAGVILAAATLAVVFASAWGALALAGRLGEALAGALALWLAYTTLALRSLHSESRAVVTLVEEGRLDEARLALSFIVSRDTAALDREGILRACIETVAENTSDGVVAPLCYLFAGGPVGALLYKGASTLDSMVGYRNERYRDFGWASARLDDLLNLVPARLTALCMVLAALLLRLDAGRALRTVRRDARKHHSPNAGFPEAAVAGALGIRLGGPAVYFGTPVDKPALGDDLAPVTPEHYRQTVALMYLASLLTLAGGVLLTWCLRHNPCI</sequence>
<evidence type="ECO:0000313" key="10">
    <source>
        <dbReference type="EMBL" id="ALC15419.1"/>
    </source>
</evidence>
<protein>
    <recommendedName>
        <fullName evidence="9">Cobalamin biosynthesis protein CobD</fullName>
    </recommendedName>
</protein>
<dbReference type="NCBIfam" id="TIGR00380">
    <property type="entry name" value="cobal_cbiB"/>
    <property type="match status" value="1"/>
</dbReference>
<feature type="transmembrane region" description="Helical" evidence="9">
    <location>
        <begin position="244"/>
        <end position="266"/>
    </location>
</feature>
<feature type="transmembrane region" description="Helical" evidence="9">
    <location>
        <begin position="205"/>
        <end position="223"/>
    </location>
</feature>
<evidence type="ECO:0000256" key="2">
    <source>
        <dbReference type="ARBA" id="ARBA00004953"/>
    </source>
</evidence>
<feature type="transmembrane region" description="Helical" evidence="9">
    <location>
        <begin position="79"/>
        <end position="98"/>
    </location>
</feature>
<accession>A0A0M3QF12</accession>
<keyword evidence="6 9" id="KW-0812">Transmembrane</keyword>
<dbReference type="InterPro" id="IPR004485">
    <property type="entry name" value="Cobalamin_biosynth_CobD/CbiB"/>
</dbReference>
<keyword evidence="11" id="KW-1185">Reference proteome</keyword>
<comment type="pathway">
    <text evidence="2 9">Cofactor biosynthesis; adenosylcobalamin biosynthesis.</text>
</comment>
<evidence type="ECO:0000256" key="3">
    <source>
        <dbReference type="ARBA" id="ARBA00006263"/>
    </source>
</evidence>
<dbReference type="STRING" id="1603606.DSOUD_0631"/>
<keyword evidence="7 9" id="KW-1133">Transmembrane helix</keyword>
<keyword evidence="5 9" id="KW-0169">Cobalamin biosynthesis</keyword>
<dbReference type="GO" id="GO:0009236">
    <property type="term" value="P:cobalamin biosynthetic process"/>
    <property type="evidence" value="ECO:0007669"/>
    <property type="project" value="UniProtKB-UniRule"/>
</dbReference>
<keyword evidence="8 9" id="KW-0472">Membrane</keyword>
<gene>
    <name evidence="10" type="primary">cbiB</name>
    <name evidence="9" type="synonym">cobD</name>
    <name evidence="10" type="ORF">DSOUD_0631</name>
</gene>
<comment type="function">
    <text evidence="9">Converts cobyric acid to cobinamide by the addition of aminopropanol on the F carboxylic group.</text>
</comment>
<comment type="similarity">
    <text evidence="3 9">Belongs to the CobD/CbiB family.</text>
</comment>
<dbReference type="HAMAP" id="MF_00024">
    <property type="entry name" value="CobD_CbiB"/>
    <property type="match status" value="1"/>
</dbReference>
<evidence type="ECO:0000256" key="6">
    <source>
        <dbReference type="ARBA" id="ARBA00022692"/>
    </source>
</evidence>
<dbReference type="EMBL" id="CP010802">
    <property type="protein sequence ID" value="ALC15419.1"/>
    <property type="molecule type" value="Genomic_DNA"/>
</dbReference>
<dbReference type="GO" id="GO:0048472">
    <property type="term" value="F:threonine-phosphate decarboxylase activity"/>
    <property type="evidence" value="ECO:0007669"/>
    <property type="project" value="InterPro"/>
</dbReference>
<dbReference type="PANTHER" id="PTHR34308">
    <property type="entry name" value="COBALAMIN BIOSYNTHESIS PROTEIN CBIB"/>
    <property type="match status" value="1"/>
</dbReference>
<dbReference type="Pfam" id="PF03186">
    <property type="entry name" value="CobD_Cbib"/>
    <property type="match status" value="1"/>
</dbReference>
<dbReference type="KEGG" id="des:DSOUD_0631"/>
<evidence type="ECO:0000256" key="7">
    <source>
        <dbReference type="ARBA" id="ARBA00022989"/>
    </source>
</evidence>
<dbReference type="PATRIC" id="fig|1603606.3.peg.688"/>
<evidence type="ECO:0000256" key="4">
    <source>
        <dbReference type="ARBA" id="ARBA00022475"/>
    </source>
</evidence>
<keyword evidence="4 9" id="KW-1003">Cell membrane</keyword>
<evidence type="ECO:0000256" key="9">
    <source>
        <dbReference type="HAMAP-Rule" id="MF_00024"/>
    </source>
</evidence>
<feature type="transmembrane region" description="Helical" evidence="9">
    <location>
        <begin position="292"/>
        <end position="312"/>
    </location>
</feature>
<dbReference type="RefSeq" id="WP_053549632.1">
    <property type="nucleotide sequence ID" value="NZ_CP010802.1"/>
</dbReference>
<comment type="subcellular location">
    <subcellularLocation>
        <location evidence="1 9">Cell membrane</location>
        <topology evidence="1 9">Multi-pass membrane protein</topology>
    </subcellularLocation>
</comment>
<reference evidence="10 11" key="1">
    <citation type="submission" date="2015-07" db="EMBL/GenBank/DDBJ databases">
        <title>Isolation and Genomic Characterization of a Novel Halophilic Metal-Reducing Deltaproteobacterium from the Deep Subsurface.</title>
        <authorList>
            <person name="Badalamenti J.P."/>
            <person name="Summers Z.M."/>
            <person name="Gralnick J.A."/>
            <person name="Bond D.R."/>
        </authorList>
    </citation>
    <scope>NUCLEOTIDE SEQUENCE [LARGE SCALE GENOMIC DNA]</scope>
    <source>
        <strain evidence="10 11">WTL</strain>
    </source>
</reference>
<feature type="transmembrane region" description="Helical" evidence="9">
    <location>
        <begin position="49"/>
        <end position="72"/>
    </location>
</feature>
<dbReference type="UniPathway" id="UPA00148"/>
<evidence type="ECO:0000256" key="5">
    <source>
        <dbReference type="ARBA" id="ARBA00022573"/>
    </source>
</evidence>
<organism evidence="10 11">
    <name type="scientific">Desulfuromonas soudanensis</name>
    <dbReference type="NCBI Taxonomy" id="1603606"/>
    <lineage>
        <taxon>Bacteria</taxon>
        <taxon>Pseudomonadati</taxon>
        <taxon>Thermodesulfobacteriota</taxon>
        <taxon>Desulfuromonadia</taxon>
        <taxon>Desulfuromonadales</taxon>
        <taxon>Desulfuromonadaceae</taxon>
        <taxon>Desulfuromonas</taxon>
    </lineage>
</organism>
<dbReference type="GO" id="GO:0015420">
    <property type="term" value="F:ABC-type vitamin B12 transporter activity"/>
    <property type="evidence" value="ECO:0007669"/>
    <property type="project" value="UniProtKB-UniRule"/>
</dbReference>
<dbReference type="GO" id="GO:0005886">
    <property type="term" value="C:plasma membrane"/>
    <property type="evidence" value="ECO:0007669"/>
    <property type="project" value="UniProtKB-SubCell"/>
</dbReference>
<evidence type="ECO:0000313" key="11">
    <source>
        <dbReference type="Proteomes" id="UP000057158"/>
    </source>
</evidence>
<evidence type="ECO:0000256" key="1">
    <source>
        <dbReference type="ARBA" id="ARBA00004651"/>
    </source>
</evidence>